<dbReference type="Pfam" id="PF14223">
    <property type="entry name" value="Retrotran_gag_2"/>
    <property type="match status" value="1"/>
</dbReference>
<dbReference type="InterPro" id="IPR025724">
    <property type="entry name" value="GAG-pre-integrase_dom"/>
</dbReference>
<dbReference type="GO" id="GO:0003676">
    <property type="term" value="F:nucleic acid binding"/>
    <property type="evidence" value="ECO:0007669"/>
    <property type="project" value="InterPro"/>
</dbReference>
<dbReference type="Gene3D" id="3.30.420.10">
    <property type="entry name" value="Ribonuclease H-like superfamily/Ribonuclease H"/>
    <property type="match status" value="1"/>
</dbReference>
<dbReference type="InterPro" id="IPR012337">
    <property type="entry name" value="RNaseH-like_sf"/>
</dbReference>
<evidence type="ECO:0000259" key="1">
    <source>
        <dbReference type="PROSITE" id="PS50994"/>
    </source>
</evidence>
<dbReference type="InterPro" id="IPR039537">
    <property type="entry name" value="Retrotran_Ty1/copia-like"/>
</dbReference>
<evidence type="ECO:0000313" key="2">
    <source>
        <dbReference type="EMBL" id="GAA0178173.1"/>
    </source>
</evidence>
<proteinExistence type="predicted"/>
<dbReference type="AlphaFoldDB" id="A0AAV3RLW8"/>
<dbReference type="EMBL" id="BAABME010010388">
    <property type="protein sequence ID" value="GAA0178173.1"/>
    <property type="molecule type" value="Genomic_DNA"/>
</dbReference>
<organism evidence="2 3">
    <name type="scientific">Lithospermum erythrorhizon</name>
    <name type="common">Purple gromwell</name>
    <name type="synonym">Lithospermum officinale var. erythrorhizon</name>
    <dbReference type="NCBI Taxonomy" id="34254"/>
    <lineage>
        <taxon>Eukaryota</taxon>
        <taxon>Viridiplantae</taxon>
        <taxon>Streptophyta</taxon>
        <taxon>Embryophyta</taxon>
        <taxon>Tracheophyta</taxon>
        <taxon>Spermatophyta</taxon>
        <taxon>Magnoliopsida</taxon>
        <taxon>eudicotyledons</taxon>
        <taxon>Gunneridae</taxon>
        <taxon>Pentapetalae</taxon>
        <taxon>asterids</taxon>
        <taxon>lamiids</taxon>
        <taxon>Boraginales</taxon>
        <taxon>Boraginaceae</taxon>
        <taxon>Boraginoideae</taxon>
        <taxon>Lithospermeae</taxon>
        <taxon>Lithospermum</taxon>
    </lineage>
</organism>
<dbReference type="InterPro" id="IPR036397">
    <property type="entry name" value="RNaseH_sf"/>
</dbReference>
<feature type="domain" description="Integrase catalytic" evidence="1">
    <location>
        <begin position="355"/>
        <end position="453"/>
    </location>
</feature>
<dbReference type="GO" id="GO:0015074">
    <property type="term" value="P:DNA integration"/>
    <property type="evidence" value="ECO:0007669"/>
    <property type="project" value="InterPro"/>
</dbReference>
<name>A0AAV3RLW8_LITER</name>
<dbReference type="Pfam" id="PF13976">
    <property type="entry name" value="gag_pre-integrs"/>
    <property type="match status" value="1"/>
</dbReference>
<accession>A0AAV3RLW8</accession>
<dbReference type="SUPFAM" id="SSF53098">
    <property type="entry name" value="Ribonuclease H-like"/>
    <property type="match status" value="1"/>
</dbReference>
<dbReference type="Proteomes" id="UP001454036">
    <property type="component" value="Unassembled WGS sequence"/>
</dbReference>
<keyword evidence="3" id="KW-1185">Reference proteome</keyword>
<comment type="caution">
    <text evidence="2">The sequence shown here is derived from an EMBL/GenBank/DDBJ whole genome shotgun (WGS) entry which is preliminary data.</text>
</comment>
<dbReference type="InterPro" id="IPR001584">
    <property type="entry name" value="Integrase_cat-core"/>
</dbReference>
<sequence length="517" mass="58958">MKNPLAPVSENLASLEEKAHSTLLLSLDDEIIREVSKQETTAGLWTKLESLYMTKSLTNKLLLKQRLLGLVCRKFLVSYENFKESMINGKYSITLEEVKSALHNKELRHSYNGPSVDSQPVGLFANSNHGFVKTGKEKFAKKQIKRGPKLGDVYHYCKENEDWKTDCPKKMQGLFNASGTAVVAEEDVRHVILMTKNLISFSLLDRKRFSFRGEGGVINVCKGFEVVLKGVKRGKLYFLQGATHMNSAVIASYVVDDDDMTQLWNMRLGHMSEKGMQILATDNLLGVQTLKHLGFCQHCVFGKLHRSKFPKETYRTKGTLDYIHSDYWGPSRVESLGDFKDWKTLTENQTRKKVKRLRADNGLEFCSSEFGEFCKEEGIIRHHTVRHTPQQNGVAERMNQTRLKKDHCMLSNVGLTRMFWTEAVSKAFYLINYSPHTEAETSEFPSLDEHHYVALDLPRRANYGVPPTRYGYDDMLVFSLQVAEEVDPHEPSSYKEAVTGIESLQWLAAMGDEMESL</sequence>
<reference evidence="2 3" key="1">
    <citation type="submission" date="2024-01" db="EMBL/GenBank/DDBJ databases">
        <title>The complete chloroplast genome sequence of Lithospermum erythrorhizon: insights into the phylogenetic relationship among Boraginaceae species and the maternal lineages of purple gromwells.</title>
        <authorList>
            <person name="Okada T."/>
            <person name="Watanabe K."/>
        </authorList>
    </citation>
    <scope>NUCLEOTIDE SEQUENCE [LARGE SCALE GENOMIC DNA]</scope>
</reference>
<dbReference type="PANTHER" id="PTHR42648">
    <property type="entry name" value="TRANSPOSASE, PUTATIVE-RELATED"/>
    <property type="match status" value="1"/>
</dbReference>
<gene>
    <name evidence="2" type="ORF">LIER_29802</name>
</gene>
<evidence type="ECO:0000313" key="3">
    <source>
        <dbReference type="Proteomes" id="UP001454036"/>
    </source>
</evidence>
<dbReference type="PANTHER" id="PTHR42648:SF28">
    <property type="entry name" value="TRANSPOSON-ENCODED PROTEIN WITH RIBONUCLEASE H-LIKE AND RETROVIRUS ZINC FINGER-LIKE DOMAINS"/>
    <property type="match status" value="1"/>
</dbReference>
<dbReference type="PROSITE" id="PS50994">
    <property type="entry name" value="INTEGRASE"/>
    <property type="match status" value="1"/>
</dbReference>
<protein>
    <recommendedName>
        <fullName evidence="1">Integrase catalytic domain-containing protein</fullName>
    </recommendedName>
</protein>